<accession>A0ABC8RQG1</accession>
<dbReference type="AlphaFoldDB" id="A0ABC8RQG1"/>
<evidence type="ECO:0000313" key="3">
    <source>
        <dbReference type="EMBL" id="CAK9168430.1"/>
    </source>
</evidence>
<evidence type="ECO:0000313" key="2">
    <source>
        <dbReference type="EMBL" id="CAK9146411.1"/>
    </source>
</evidence>
<keyword evidence="4" id="KW-1185">Reference proteome</keyword>
<dbReference type="PANTHER" id="PTHR31384:SF96">
    <property type="entry name" value="AUXIN RESPONSE FACTOR 1"/>
    <property type="match status" value="1"/>
</dbReference>
<dbReference type="Proteomes" id="UP001642360">
    <property type="component" value="Unassembled WGS sequence"/>
</dbReference>
<reference evidence="2 4" key="1">
    <citation type="submission" date="2024-02" db="EMBL/GenBank/DDBJ databases">
        <authorList>
            <person name="Vignale AGUSTIN F."/>
            <person name="Sosa J E."/>
            <person name="Modenutti C."/>
        </authorList>
    </citation>
    <scope>NUCLEOTIDE SEQUENCE [LARGE SCALE GENOMIC DNA]</scope>
</reference>
<proteinExistence type="predicted"/>
<sequence length="287" mass="31568">MAFLSATHIPGVSHPGASNDALYKELWNACAGPVVTVPREGERVYYFPQGHMEQLEASTQQGLDQQLPSFNLPAKILCKVVHIQLRDSGMWKSQQVDSPSAFSYRDPPRGRDLYLSPNFSSGTKASSHNYSENNSLPPVSSKSMFWSNQVGSMAESFAPVVNKETGEKRQANGCRLFGIELLDHSAVEENSAVVVSGALVEDHPVPSLDTESDRHSEPSNIDRCDIPSVSCEPEKSCLRSPHESQSRQIRSCRKVLWPLLLLVWVECNLSCVSRFSGPSILVDGALI</sequence>
<feature type="compositionally biased region" description="Polar residues" evidence="1">
    <location>
        <begin position="117"/>
        <end position="138"/>
    </location>
</feature>
<comment type="caution">
    <text evidence="2">The sequence shown here is derived from an EMBL/GenBank/DDBJ whole genome shotgun (WGS) entry which is preliminary data.</text>
</comment>
<dbReference type="EMBL" id="CAUOFW020001569">
    <property type="protein sequence ID" value="CAK9146411.1"/>
    <property type="molecule type" value="Genomic_DNA"/>
</dbReference>
<dbReference type="EMBL" id="CAUOFW020005059">
    <property type="protein sequence ID" value="CAK9168430.1"/>
    <property type="molecule type" value="Genomic_DNA"/>
</dbReference>
<organism evidence="2 4">
    <name type="scientific">Ilex paraguariensis</name>
    <name type="common">yerba mate</name>
    <dbReference type="NCBI Taxonomy" id="185542"/>
    <lineage>
        <taxon>Eukaryota</taxon>
        <taxon>Viridiplantae</taxon>
        <taxon>Streptophyta</taxon>
        <taxon>Embryophyta</taxon>
        <taxon>Tracheophyta</taxon>
        <taxon>Spermatophyta</taxon>
        <taxon>Magnoliopsida</taxon>
        <taxon>eudicotyledons</taxon>
        <taxon>Gunneridae</taxon>
        <taxon>Pentapetalae</taxon>
        <taxon>asterids</taxon>
        <taxon>campanulids</taxon>
        <taxon>Aquifoliales</taxon>
        <taxon>Aquifoliaceae</taxon>
        <taxon>Ilex</taxon>
    </lineage>
</organism>
<protein>
    <submittedName>
        <fullName evidence="2">Uncharacterized protein</fullName>
    </submittedName>
</protein>
<feature type="region of interest" description="Disordered" evidence="1">
    <location>
        <begin position="113"/>
        <end position="138"/>
    </location>
</feature>
<evidence type="ECO:0000256" key="1">
    <source>
        <dbReference type="SAM" id="MobiDB-lite"/>
    </source>
</evidence>
<dbReference type="InterPro" id="IPR044835">
    <property type="entry name" value="ARF_plant"/>
</dbReference>
<name>A0ABC8RQG1_9AQUA</name>
<dbReference type="PANTHER" id="PTHR31384">
    <property type="entry name" value="AUXIN RESPONSE FACTOR 4-RELATED"/>
    <property type="match status" value="1"/>
</dbReference>
<gene>
    <name evidence="2" type="ORF">ILEXP_LOCUS14254</name>
    <name evidence="3" type="ORF">ILEXP_LOCUS37821</name>
</gene>
<evidence type="ECO:0000313" key="4">
    <source>
        <dbReference type="Proteomes" id="UP001642360"/>
    </source>
</evidence>